<feature type="region of interest" description="Disordered" evidence="1">
    <location>
        <begin position="174"/>
        <end position="194"/>
    </location>
</feature>
<proteinExistence type="predicted"/>
<gene>
    <name evidence="2" type="ORF">HAX54_015921</name>
</gene>
<dbReference type="EMBL" id="JACEIK010002024">
    <property type="protein sequence ID" value="MCD9558520.1"/>
    <property type="molecule type" value="Genomic_DNA"/>
</dbReference>
<accession>A0ABS8UIR5</accession>
<feature type="compositionally biased region" description="Gly residues" evidence="1">
    <location>
        <begin position="181"/>
        <end position="194"/>
    </location>
</feature>
<dbReference type="Proteomes" id="UP000823775">
    <property type="component" value="Unassembled WGS sequence"/>
</dbReference>
<keyword evidence="3" id="KW-1185">Reference proteome</keyword>
<evidence type="ECO:0000313" key="3">
    <source>
        <dbReference type="Proteomes" id="UP000823775"/>
    </source>
</evidence>
<name>A0ABS8UIR5_DATST</name>
<sequence>MLMVVDKTGSEGGLVATTARERREKDGGGTLVGEELNGEGRGVCAATDLVLFEVVRDGEGEGGTGEDGGVATAVAGSGEKRERRRGLLAAGGLRETWRFSGEGDIGDGEREATARGEGFVGNYGGLCGGFREVGRLLREEWCRVWFFRRSCSGEVFFVGERRVLVAGVRGRRKEMERGREGGGGGSYRGRGGNG</sequence>
<organism evidence="2 3">
    <name type="scientific">Datura stramonium</name>
    <name type="common">Jimsonweed</name>
    <name type="synonym">Common thornapple</name>
    <dbReference type="NCBI Taxonomy" id="4076"/>
    <lineage>
        <taxon>Eukaryota</taxon>
        <taxon>Viridiplantae</taxon>
        <taxon>Streptophyta</taxon>
        <taxon>Embryophyta</taxon>
        <taxon>Tracheophyta</taxon>
        <taxon>Spermatophyta</taxon>
        <taxon>Magnoliopsida</taxon>
        <taxon>eudicotyledons</taxon>
        <taxon>Gunneridae</taxon>
        <taxon>Pentapetalae</taxon>
        <taxon>asterids</taxon>
        <taxon>lamiids</taxon>
        <taxon>Solanales</taxon>
        <taxon>Solanaceae</taxon>
        <taxon>Solanoideae</taxon>
        <taxon>Datureae</taxon>
        <taxon>Datura</taxon>
    </lineage>
</organism>
<evidence type="ECO:0000256" key="1">
    <source>
        <dbReference type="SAM" id="MobiDB-lite"/>
    </source>
</evidence>
<protein>
    <submittedName>
        <fullName evidence="2">Uncharacterized protein</fullName>
    </submittedName>
</protein>
<reference evidence="2 3" key="1">
    <citation type="journal article" date="2021" name="BMC Genomics">
        <title>Datura genome reveals duplications of psychoactive alkaloid biosynthetic genes and high mutation rate following tissue culture.</title>
        <authorList>
            <person name="Rajewski A."/>
            <person name="Carter-House D."/>
            <person name="Stajich J."/>
            <person name="Litt A."/>
        </authorList>
    </citation>
    <scope>NUCLEOTIDE SEQUENCE [LARGE SCALE GENOMIC DNA]</scope>
    <source>
        <strain evidence="2">AR-01</strain>
    </source>
</reference>
<comment type="caution">
    <text evidence="2">The sequence shown here is derived from an EMBL/GenBank/DDBJ whole genome shotgun (WGS) entry which is preliminary data.</text>
</comment>
<evidence type="ECO:0000313" key="2">
    <source>
        <dbReference type="EMBL" id="MCD9558520.1"/>
    </source>
</evidence>